<evidence type="ECO:0000256" key="3">
    <source>
        <dbReference type="ARBA" id="ARBA00022525"/>
    </source>
</evidence>
<keyword evidence="3" id="KW-0964">Secreted</keyword>
<dbReference type="Pfam" id="PF03545">
    <property type="entry name" value="YopE"/>
    <property type="match status" value="1"/>
</dbReference>
<dbReference type="EMBL" id="JWSP02000004">
    <property type="protein sequence ID" value="PNO33760.1"/>
    <property type="molecule type" value="Genomic_DNA"/>
</dbReference>
<dbReference type="AlphaFoldDB" id="A0A2K0JES7"/>
<reference evidence="8" key="1">
    <citation type="submission" date="2017-12" db="EMBL/GenBank/DDBJ databases">
        <title>FDA dAtabase for Regulatory Grade micrObial Sequences (FDA-ARGOS): Supporting development and validation of Infectious Disease Dx tests.</title>
        <authorList>
            <person name="Sichtig H."/>
            <person name="Tallon L."/>
            <person name="Sadzewicz L."/>
            <person name="Sengamalay N."/>
            <person name="Nagaraj S."/>
            <person name="Vavikolanu K."/>
            <person name="Aluvathingal J."/>
            <person name="Nadendla S."/>
            <person name="Pirone D.C."/>
            <person name="Hoffman M."/>
            <person name="Muruvanda T."/>
            <person name="Allard M."/>
            <person name="Evans P."/>
        </authorList>
    </citation>
    <scope>NUCLEOTIDE SEQUENCE [LARGE SCALE GENOMIC DNA]</scope>
    <source>
        <strain evidence="8">FDAARGOS_55</strain>
    </source>
</reference>
<evidence type="ECO:0000313" key="8">
    <source>
        <dbReference type="Proteomes" id="UP000236163"/>
    </source>
</evidence>
<comment type="caution">
    <text evidence="7">The sequence shown here is derived from an EMBL/GenBank/DDBJ whole genome shotgun (WGS) entry which is preliminary data.</text>
</comment>
<evidence type="ECO:0000259" key="5">
    <source>
        <dbReference type="Pfam" id="PF03545"/>
    </source>
</evidence>
<sequence length="293" mass="32161">MNNLTLSSFSKTGLPSDTRLYIAKDNSRETYVAPEKFASKVLTWLGNIPLFKNIAAVQKHTENTKVQDQKSLQVFLKALTEKYDEKTINAVTVVAGLNDTIKPLTPARIQQIKKMAENAKEGFSKDIMSKQHVGLPKHFSLVVKGGEIKVPEQNVDADALKTQMLLEIAVNGLKRTIPQLEKVDGKSLRENFHAMSSGNGALRSLMTNLTNLKYIPEAKQLNDDAIKLKGIPVGVALFSQWGTNGGEVAKWIDKASDQELTLAAKSIQAIIKEVQKIATELSNIKIGAPVLQS</sequence>
<dbReference type="SUPFAM" id="SSF56568">
    <property type="entry name" value="Non-globular alpha+beta subunits of globular proteins"/>
    <property type="match status" value="1"/>
</dbReference>
<dbReference type="GO" id="GO:0005096">
    <property type="term" value="F:GTPase activator activity"/>
    <property type="evidence" value="ECO:0007669"/>
    <property type="project" value="UniProtKB-KW"/>
</dbReference>
<evidence type="ECO:0000256" key="4">
    <source>
        <dbReference type="ARBA" id="ARBA00023026"/>
    </source>
</evidence>
<evidence type="ECO:0000313" key="7">
    <source>
        <dbReference type="EMBL" id="PNO33760.1"/>
    </source>
</evidence>
<dbReference type="InterPro" id="IPR015203">
    <property type="entry name" value="SptP_N"/>
</dbReference>
<dbReference type="InterPro" id="IPR014773">
    <property type="entry name" value="YopE_GAP_dom"/>
</dbReference>
<dbReference type="Pfam" id="PF09119">
    <property type="entry name" value="SicP-binding"/>
    <property type="match status" value="1"/>
</dbReference>
<keyword evidence="4" id="KW-0843">Virulence</keyword>
<dbReference type="STRING" id="523831.SEHO0A_02919"/>
<accession>A0A2K0JES7</accession>
<dbReference type="InterPro" id="IPR011070">
    <property type="entry name" value="Globular_prot_asu/bsu"/>
</dbReference>
<dbReference type="SUPFAM" id="SSF47233">
    <property type="entry name" value="Bacterial GAP domain"/>
    <property type="match status" value="1"/>
</dbReference>
<dbReference type="InterPro" id="IPR044899">
    <property type="entry name" value="SptP_N_sf"/>
</dbReference>
<proteinExistence type="predicted"/>
<dbReference type="Gene3D" id="1.20.120.260">
    <property type="entry name" value="Virulence factor YopE uncharacterised domain"/>
    <property type="match status" value="1"/>
</dbReference>
<organism evidence="7 8">
    <name type="scientific">Salmonella enterica subsp. houtenae serovar 50:g,z51:-</name>
    <dbReference type="NCBI Taxonomy" id="1173947"/>
    <lineage>
        <taxon>Bacteria</taxon>
        <taxon>Pseudomonadati</taxon>
        <taxon>Pseudomonadota</taxon>
        <taxon>Gammaproteobacteria</taxon>
        <taxon>Enterobacterales</taxon>
        <taxon>Enterobacteriaceae</taxon>
        <taxon>Salmonella</taxon>
    </lineage>
</organism>
<feature type="domain" description="Virulence factor YopE GAP" evidence="5">
    <location>
        <begin position="187"/>
        <end position="255"/>
    </location>
</feature>
<evidence type="ECO:0000256" key="2">
    <source>
        <dbReference type="ARBA" id="ARBA00022468"/>
    </source>
</evidence>
<dbReference type="Gene3D" id="4.10.1330.10">
    <property type="entry name" value="non globular Virulence effector SptP domain"/>
    <property type="match status" value="1"/>
</dbReference>
<keyword evidence="2" id="KW-0343">GTPase activation</keyword>
<gene>
    <name evidence="7" type="ORF">RK55_011535</name>
</gene>
<protein>
    <submittedName>
        <fullName evidence="7">Type III secretion injected virulence protein</fullName>
    </submittedName>
</protein>
<feature type="domain" description="Secreted effector protein SptP N-terminal" evidence="6">
    <location>
        <begin position="33"/>
        <end position="117"/>
    </location>
</feature>
<dbReference type="InterPro" id="IPR003537">
    <property type="entry name" value="YopE-like"/>
</dbReference>
<dbReference type="InterPro" id="IPR037168">
    <property type="entry name" value="YopE_GAP_dom_sf"/>
</dbReference>
<evidence type="ECO:0000256" key="1">
    <source>
        <dbReference type="ARBA" id="ARBA00004613"/>
    </source>
</evidence>
<dbReference type="PRINTS" id="PR01372">
    <property type="entry name" value="YERSINIAYOPE"/>
</dbReference>
<evidence type="ECO:0000259" key="6">
    <source>
        <dbReference type="Pfam" id="PF09119"/>
    </source>
</evidence>
<dbReference type="Proteomes" id="UP000236163">
    <property type="component" value="Unassembled WGS sequence"/>
</dbReference>
<comment type="subcellular location">
    <subcellularLocation>
        <location evidence="1">Secreted</location>
    </subcellularLocation>
</comment>
<dbReference type="GO" id="GO:0005615">
    <property type="term" value="C:extracellular space"/>
    <property type="evidence" value="ECO:0007669"/>
    <property type="project" value="InterPro"/>
</dbReference>
<name>A0A2K0JES7_SALHO</name>